<dbReference type="SUPFAM" id="SSF55874">
    <property type="entry name" value="ATPase domain of HSP90 chaperone/DNA topoisomerase II/histidine kinase"/>
    <property type="match status" value="1"/>
</dbReference>
<dbReference type="InterPro" id="IPR036890">
    <property type="entry name" value="HATPase_C_sf"/>
</dbReference>
<keyword evidence="1" id="KW-0547">Nucleotide-binding</keyword>
<dbReference type="EMBL" id="CP130144">
    <property type="protein sequence ID" value="WNZ46114.1"/>
    <property type="molecule type" value="Genomic_DNA"/>
</dbReference>
<accession>A0AA96WXT9</accession>
<gene>
    <name evidence="1" type="ORF">Q2T42_30460</name>
</gene>
<keyword evidence="1" id="KW-0067">ATP-binding</keyword>
<protein>
    <submittedName>
        <fullName evidence="1">ATP-binding protein</fullName>
    </submittedName>
</protein>
<name>A0AA96WXT9_LEPBY</name>
<reference evidence="1" key="1">
    <citation type="journal article" date="2023" name="Plants (Basel)">
        <title>Genomic Analysis of Leptolyngbya boryana CZ1 Reveals Efficient Carbon Fixation Modules.</title>
        <authorList>
            <person name="Bai X."/>
            <person name="Wang H."/>
            <person name="Cheng W."/>
            <person name="Wang J."/>
            <person name="Ma M."/>
            <person name="Hu H."/>
            <person name="Song Z."/>
            <person name="Ma H."/>
            <person name="Fan Y."/>
            <person name="Du C."/>
            <person name="Xu J."/>
        </authorList>
    </citation>
    <scope>NUCLEOTIDE SEQUENCE</scope>
    <source>
        <strain evidence="1">CZ1</strain>
    </source>
</reference>
<organism evidence="1">
    <name type="scientific">Leptolyngbya boryana CZ1</name>
    <dbReference type="NCBI Taxonomy" id="3060204"/>
    <lineage>
        <taxon>Bacteria</taxon>
        <taxon>Bacillati</taxon>
        <taxon>Cyanobacteriota</taxon>
        <taxon>Cyanophyceae</taxon>
        <taxon>Leptolyngbyales</taxon>
        <taxon>Leptolyngbyaceae</taxon>
        <taxon>Leptolyngbya group</taxon>
        <taxon>Leptolyngbya</taxon>
    </lineage>
</organism>
<evidence type="ECO:0000313" key="1">
    <source>
        <dbReference type="EMBL" id="WNZ46114.1"/>
    </source>
</evidence>
<sequence length="259" mass="29291">MTIDFHYCKFLNHLGVAYLGGLARFIEARNGIVKFDWQTLPPPLFMNLSQNGFLCEFNYDREPWQGNSIPYRCDLHQDTERISSYLEKHWLGQGWVDVSPSLRQAIVSQVWEIYLNAFTHSQSALGVFSCGQHYPKLKQLELTIVDFGIGIPSNVQSTEQNLSSIDAMAWAFKKGNSTIRDEISRGGGLTLLQDFVLKNQGKLTIFSNDVEVVIADNGVKYGMKNVNFSGTLVNIMLRCDEAKYCLDTEIRDLAGQSVF</sequence>
<proteinExistence type="predicted"/>
<dbReference type="RefSeq" id="WP_316427391.1">
    <property type="nucleotide sequence ID" value="NZ_CP130144.1"/>
</dbReference>
<dbReference type="AlphaFoldDB" id="A0AA96WXT9"/>
<reference evidence="1" key="2">
    <citation type="submission" date="2023-07" db="EMBL/GenBank/DDBJ databases">
        <authorList>
            <person name="Bai X.-H."/>
            <person name="Wang H.-H."/>
            <person name="Wang J."/>
            <person name="Ma M.-Y."/>
            <person name="Hu H.-H."/>
            <person name="Song Z.-L."/>
            <person name="Ma H.-G."/>
            <person name="Fan Y."/>
            <person name="Du C.-Y."/>
            <person name="Xu J.-C."/>
        </authorList>
    </citation>
    <scope>NUCLEOTIDE SEQUENCE</scope>
    <source>
        <strain evidence="1">CZ1</strain>
    </source>
</reference>
<dbReference type="GO" id="GO:0005524">
    <property type="term" value="F:ATP binding"/>
    <property type="evidence" value="ECO:0007669"/>
    <property type="project" value="UniProtKB-KW"/>
</dbReference>